<dbReference type="OrthoDB" id="10481849at2759"/>
<evidence type="ECO:0000313" key="2">
    <source>
        <dbReference type="EMBL" id="KRT78529.1"/>
    </source>
</evidence>
<evidence type="ECO:0000313" key="3">
    <source>
        <dbReference type="Proteomes" id="UP000051574"/>
    </source>
</evidence>
<comment type="caution">
    <text evidence="2">The sequence shown here is derived from an EMBL/GenBank/DDBJ whole genome shotgun (WGS) entry which is preliminary data.</text>
</comment>
<feature type="compositionally biased region" description="Basic and acidic residues" evidence="1">
    <location>
        <begin position="80"/>
        <end position="90"/>
    </location>
</feature>
<gene>
    <name evidence="2" type="ORF">AMK59_8074</name>
</gene>
<accession>A0A0T6ATT0</accession>
<sequence>HVLKQSPTRLPKTDTLLSPPVQKSVSIRVEQSDDNTCYLSIPKVTASSSSETLTDITVLSAPCSPSNLSAVTLVGSQHSDNNENREETQPEKSTSMTETTSVMTVRTEVSQMVAPIQEKKVERTTSEEEPSEEIHMLYNQSHRASCSSSRSASISTTAVLQLASRVTTS</sequence>
<name>A0A0T6ATT0_9SCAR</name>
<keyword evidence="3" id="KW-1185">Reference proteome</keyword>
<protein>
    <submittedName>
        <fullName evidence="2">Uncharacterized protein</fullName>
    </submittedName>
</protein>
<feature type="non-terminal residue" evidence="2">
    <location>
        <position position="1"/>
    </location>
</feature>
<feature type="region of interest" description="Disordered" evidence="1">
    <location>
        <begin position="73"/>
        <end position="102"/>
    </location>
</feature>
<evidence type="ECO:0000256" key="1">
    <source>
        <dbReference type="SAM" id="MobiDB-lite"/>
    </source>
</evidence>
<feature type="compositionally biased region" description="Low complexity" evidence="1">
    <location>
        <begin position="93"/>
        <end position="102"/>
    </location>
</feature>
<dbReference type="Proteomes" id="UP000051574">
    <property type="component" value="Unassembled WGS sequence"/>
</dbReference>
<proteinExistence type="predicted"/>
<reference evidence="2 3" key="1">
    <citation type="submission" date="2015-09" db="EMBL/GenBank/DDBJ databases">
        <title>Draft genome of the scarab beetle Oryctes borbonicus.</title>
        <authorList>
            <person name="Meyer J.M."/>
            <person name="Markov G.V."/>
            <person name="Baskaran P."/>
            <person name="Herrmann M."/>
            <person name="Sommer R.J."/>
            <person name="Roedelsperger C."/>
        </authorList>
    </citation>
    <scope>NUCLEOTIDE SEQUENCE [LARGE SCALE GENOMIC DNA]</scope>
    <source>
        <strain evidence="2">OB123</strain>
        <tissue evidence="2">Whole animal</tissue>
    </source>
</reference>
<organism evidence="2 3">
    <name type="scientific">Oryctes borbonicus</name>
    <dbReference type="NCBI Taxonomy" id="1629725"/>
    <lineage>
        <taxon>Eukaryota</taxon>
        <taxon>Metazoa</taxon>
        <taxon>Ecdysozoa</taxon>
        <taxon>Arthropoda</taxon>
        <taxon>Hexapoda</taxon>
        <taxon>Insecta</taxon>
        <taxon>Pterygota</taxon>
        <taxon>Neoptera</taxon>
        <taxon>Endopterygota</taxon>
        <taxon>Coleoptera</taxon>
        <taxon>Polyphaga</taxon>
        <taxon>Scarabaeiformia</taxon>
        <taxon>Scarabaeidae</taxon>
        <taxon>Dynastinae</taxon>
        <taxon>Oryctes</taxon>
    </lineage>
</organism>
<dbReference type="EMBL" id="LJIG01022824">
    <property type="protein sequence ID" value="KRT78529.1"/>
    <property type="molecule type" value="Genomic_DNA"/>
</dbReference>
<dbReference type="AlphaFoldDB" id="A0A0T6ATT0"/>